<dbReference type="Proteomes" id="UP001055039">
    <property type="component" value="Unassembled WGS sequence"/>
</dbReference>
<reference evidence="1" key="1">
    <citation type="journal article" date="2021" name="Front. Microbiol.">
        <title>Comprehensive Comparative Genomics and Phenotyping of Methylobacterium Species.</title>
        <authorList>
            <person name="Alessa O."/>
            <person name="Ogura Y."/>
            <person name="Fujitani Y."/>
            <person name="Takami H."/>
            <person name="Hayashi T."/>
            <person name="Sahin N."/>
            <person name="Tani A."/>
        </authorList>
    </citation>
    <scope>NUCLEOTIDE SEQUENCE</scope>
    <source>
        <strain evidence="1">NBRC 15686</strain>
    </source>
</reference>
<organism evidence="1 2">
    <name type="scientific">Methylorubrum aminovorans</name>
    <dbReference type="NCBI Taxonomy" id="269069"/>
    <lineage>
        <taxon>Bacteria</taxon>
        <taxon>Pseudomonadati</taxon>
        <taxon>Pseudomonadota</taxon>
        <taxon>Alphaproteobacteria</taxon>
        <taxon>Hyphomicrobiales</taxon>
        <taxon>Methylobacteriaceae</taxon>
        <taxon>Methylorubrum</taxon>
    </lineage>
</organism>
<evidence type="ECO:0000313" key="2">
    <source>
        <dbReference type="Proteomes" id="UP001055039"/>
    </source>
</evidence>
<accession>A0ABQ4UMT7</accession>
<comment type="caution">
    <text evidence="1">The sequence shown here is derived from an EMBL/GenBank/DDBJ whole genome shotgun (WGS) entry which is preliminary data.</text>
</comment>
<sequence>MSALAFHTDTRAIARALEDRETARVGKLPIARQAVARRVGCAPGTLETLRKGRLKRVERWLHDKLEALLVGEIESEIRRLTLELETYRRTRGDADGAPEMARLVEAIESAQRLISGEVA</sequence>
<keyword evidence="2" id="KW-1185">Reference proteome</keyword>
<protein>
    <submittedName>
        <fullName evidence="1">Uncharacterized protein</fullName>
    </submittedName>
</protein>
<dbReference type="RefSeq" id="WP_238228852.1">
    <property type="nucleotide sequence ID" value="NZ_BAAADH010000054.1"/>
</dbReference>
<reference evidence="1" key="2">
    <citation type="submission" date="2021-08" db="EMBL/GenBank/DDBJ databases">
        <authorList>
            <person name="Tani A."/>
            <person name="Ola A."/>
            <person name="Ogura Y."/>
            <person name="Katsura K."/>
            <person name="Hayashi T."/>
        </authorList>
    </citation>
    <scope>NUCLEOTIDE SEQUENCE</scope>
    <source>
        <strain evidence="1">NBRC 15686</strain>
    </source>
</reference>
<dbReference type="EMBL" id="BPRC01000038">
    <property type="protein sequence ID" value="GJE67973.1"/>
    <property type="molecule type" value="Genomic_DNA"/>
</dbReference>
<name>A0ABQ4UMT7_9HYPH</name>
<proteinExistence type="predicted"/>
<evidence type="ECO:0000313" key="1">
    <source>
        <dbReference type="EMBL" id="GJE67973.1"/>
    </source>
</evidence>
<gene>
    <name evidence="1" type="ORF">LNAOJCKE_5209</name>
</gene>